<keyword evidence="3" id="KW-1185">Reference proteome</keyword>
<protein>
    <recommendedName>
        <fullName evidence="1">DUF6532 domain-containing protein</fullName>
    </recommendedName>
</protein>
<comment type="caution">
    <text evidence="2">The sequence shown here is derived from an EMBL/GenBank/DDBJ whole genome shotgun (WGS) entry which is preliminary data.</text>
</comment>
<proteinExistence type="predicted"/>
<gene>
    <name evidence="2" type="ORF">BJ322DRAFT_1105024</name>
</gene>
<sequence length="125" mass="13675">MLVMLGYFFKCDKSLKDRVPTGEHGPEVPIPMVALATTLLEVALTEVAEGDRMRFSEEMQQECYFGHLNSFEQVKLSKNGNAKLARLLSTVYEGTMKESLSKGSGGAAPSISTRPTYVNADLLLA</sequence>
<evidence type="ECO:0000259" key="1">
    <source>
        <dbReference type="Pfam" id="PF20149"/>
    </source>
</evidence>
<dbReference type="InterPro" id="IPR045341">
    <property type="entry name" value="DUF6532"/>
</dbReference>
<dbReference type="AlphaFoldDB" id="A0A9P6HKU5"/>
<reference evidence="2" key="1">
    <citation type="journal article" date="2020" name="Nat. Commun.">
        <title>Large-scale genome sequencing of mycorrhizal fungi provides insights into the early evolution of symbiotic traits.</title>
        <authorList>
            <person name="Miyauchi S."/>
            <person name="Kiss E."/>
            <person name="Kuo A."/>
            <person name="Drula E."/>
            <person name="Kohler A."/>
            <person name="Sanchez-Garcia M."/>
            <person name="Morin E."/>
            <person name="Andreopoulos B."/>
            <person name="Barry K.W."/>
            <person name="Bonito G."/>
            <person name="Buee M."/>
            <person name="Carver A."/>
            <person name="Chen C."/>
            <person name="Cichocki N."/>
            <person name="Clum A."/>
            <person name="Culley D."/>
            <person name="Crous P.W."/>
            <person name="Fauchery L."/>
            <person name="Girlanda M."/>
            <person name="Hayes R.D."/>
            <person name="Keri Z."/>
            <person name="LaButti K."/>
            <person name="Lipzen A."/>
            <person name="Lombard V."/>
            <person name="Magnuson J."/>
            <person name="Maillard F."/>
            <person name="Murat C."/>
            <person name="Nolan M."/>
            <person name="Ohm R.A."/>
            <person name="Pangilinan J."/>
            <person name="Pereira M.F."/>
            <person name="Perotto S."/>
            <person name="Peter M."/>
            <person name="Pfister S."/>
            <person name="Riley R."/>
            <person name="Sitrit Y."/>
            <person name="Stielow J.B."/>
            <person name="Szollosi G."/>
            <person name="Zifcakova L."/>
            <person name="Stursova M."/>
            <person name="Spatafora J.W."/>
            <person name="Tedersoo L."/>
            <person name="Vaario L.M."/>
            <person name="Yamada A."/>
            <person name="Yan M."/>
            <person name="Wang P."/>
            <person name="Xu J."/>
            <person name="Bruns T."/>
            <person name="Baldrian P."/>
            <person name="Vilgalys R."/>
            <person name="Dunand C."/>
            <person name="Henrissat B."/>
            <person name="Grigoriev I.V."/>
            <person name="Hibbett D."/>
            <person name="Nagy L.G."/>
            <person name="Martin F.M."/>
        </authorList>
    </citation>
    <scope>NUCLEOTIDE SEQUENCE</scope>
    <source>
        <strain evidence="2">UH-Tt-Lm1</strain>
    </source>
</reference>
<organism evidence="2 3">
    <name type="scientific">Thelephora terrestris</name>
    <dbReference type="NCBI Taxonomy" id="56493"/>
    <lineage>
        <taxon>Eukaryota</taxon>
        <taxon>Fungi</taxon>
        <taxon>Dikarya</taxon>
        <taxon>Basidiomycota</taxon>
        <taxon>Agaricomycotina</taxon>
        <taxon>Agaricomycetes</taxon>
        <taxon>Thelephorales</taxon>
        <taxon>Thelephoraceae</taxon>
        <taxon>Thelephora</taxon>
    </lineage>
</organism>
<name>A0A9P6HKU5_9AGAM</name>
<reference evidence="2" key="2">
    <citation type="submission" date="2020-11" db="EMBL/GenBank/DDBJ databases">
        <authorList>
            <consortium name="DOE Joint Genome Institute"/>
            <person name="Kuo A."/>
            <person name="Miyauchi S."/>
            <person name="Kiss E."/>
            <person name="Drula E."/>
            <person name="Kohler A."/>
            <person name="Sanchez-Garcia M."/>
            <person name="Andreopoulos B."/>
            <person name="Barry K.W."/>
            <person name="Bonito G."/>
            <person name="Buee M."/>
            <person name="Carver A."/>
            <person name="Chen C."/>
            <person name="Cichocki N."/>
            <person name="Clum A."/>
            <person name="Culley D."/>
            <person name="Crous P.W."/>
            <person name="Fauchery L."/>
            <person name="Girlanda M."/>
            <person name="Hayes R."/>
            <person name="Keri Z."/>
            <person name="Labutti K."/>
            <person name="Lipzen A."/>
            <person name="Lombard V."/>
            <person name="Magnuson J."/>
            <person name="Maillard F."/>
            <person name="Morin E."/>
            <person name="Murat C."/>
            <person name="Nolan M."/>
            <person name="Ohm R."/>
            <person name="Pangilinan J."/>
            <person name="Pereira M."/>
            <person name="Perotto S."/>
            <person name="Peter M."/>
            <person name="Riley R."/>
            <person name="Sitrit Y."/>
            <person name="Stielow B."/>
            <person name="Szollosi G."/>
            <person name="Zifcakova L."/>
            <person name="Stursova M."/>
            <person name="Spatafora J.W."/>
            <person name="Tedersoo L."/>
            <person name="Vaario L.-M."/>
            <person name="Yamada A."/>
            <person name="Yan M."/>
            <person name="Wang P."/>
            <person name="Xu J."/>
            <person name="Bruns T."/>
            <person name="Baldrian P."/>
            <person name="Vilgalys R."/>
            <person name="Henrissat B."/>
            <person name="Grigoriev I.V."/>
            <person name="Hibbett D."/>
            <person name="Nagy L.G."/>
            <person name="Martin F.M."/>
        </authorList>
    </citation>
    <scope>NUCLEOTIDE SEQUENCE</scope>
    <source>
        <strain evidence="2">UH-Tt-Lm1</strain>
    </source>
</reference>
<dbReference type="Pfam" id="PF20149">
    <property type="entry name" value="DUF6532"/>
    <property type="match status" value="1"/>
</dbReference>
<evidence type="ECO:0000313" key="3">
    <source>
        <dbReference type="Proteomes" id="UP000736335"/>
    </source>
</evidence>
<accession>A0A9P6HKU5</accession>
<evidence type="ECO:0000313" key="2">
    <source>
        <dbReference type="EMBL" id="KAF9789141.1"/>
    </source>
</evidence>
<dbReference type="Proteomes" id="UP000736335">
    <property type="component" value="Unassembled WGS sequence"/>
</dbReference>
<dbReference type="EMBL" id="WIUZ02000003">
    <property type="protein sequence ID" value="KAF9789141.1"/>
    <property type="molecule type" value="Genomic_DNA"/>
</dbReference>
<feature type="domain" description="DUF6532" evidence="1">
    <location>
        <begin position="7"/>
        <end position="73"/>
    </location>
</feature>